<name>A0A7J5YX46_DISMA</name>
<dbReference type="OrthoDB" id="8954335at2759"/>
<evidence type="ECO:0000313" key="3">
    <source>
        <dbReference type="EMBL" id="KAF3853077.1"/>
    </source>
</evidence>
<evidence type="ECO:0000256" key="1">
    <source>
        <dbReference type="SAM" id="MobiDB-lite"/>
    </source>
</evidence>
<reference evidence="3 4" key="1">
    <citation type="submission" date="2020-03" db="EMBL/GenBank/DDBJ databases">
        <title>Dissostichus mawsoni Genome sequencing and assembly.</title>
        <authorList>
            <person name="Park H."/>
        </authorList>
    </citation>
    <scope>NUCLEOTIDE SEQUENCE [LARGE SCALE GENOMIC DNA]</scope>
    <source>
        <strain evidence="3">DM0001</strain>
        <tissue evidence="3">Muscle</tissue>
    </source>
</reference>
<dbReference type="InterPro" id="IPR048997">
    <property type="entry name" value="Stonustoxin-like_helical"/>
</dbReference>
<dbReference type="Proteomes" id="UP000518266">
    <property type="component" value="Unassembled WGS sequence"/>
</dbReference>
<accession>A0A7J5YX46</accession>
<organism evidence="3 4">
    <name type="scientific">Dissostichus mawsoni</name>
    <name type="common">Antarctic cod</name>
    <dbReference type="NCBI Taxonomy" id="36200"/>
    <lineage>
        <taxon>Eukaryota</taxon>
        <taxon>Metazoa</taxon>
        <taxon>Chordata</taxon>
        <taxon>Craniata</taxon>
        <taxon>Vertebrata</taxon>
        <taxon>Euteleostomi</taxon>
        <taxon>Actinopterygii</taxon>
        <taxon>Neopterygii</taxon>
        <taxon>Teleostei</taxon>
        <taxon>Neoteleostei</taxon>
        <taxon>Acanthomorphata</taxon>
        <taxon>Eupercaria</taxon>
        <taxon>Perciformes</taxon>
        <taxon>Notothenioidei</taxon>
        <taxon>Nototheniidae</taxon>
        <taxon>Dissostichus</taxon>
    </lineage>
</organism>
<sequence length="108" mass="12647">MPLKSFDPKQLADEGISIELVRKAQEALEDLKETQMRCNDSLEDKVVESFPVLHEELSTFLKLCGYYKTNIQKPWQRNFPPSVKERKMRAHWKKSLKTDPSHPSTMKN</sequence>
<dbReference type="Pfam" id="PF21109">
    <property type="entry name" value="Stonustoxin_helical"/>
    <property type="match status" value="1"/>
</dbReference>
<proteinExistence type="predicted"/>
<comment type="caution">
    <text evidence="3">The sequence shown here is derived from an EMBL/GenBank/DDBJ whole genome shotgun (WGS) entry which is preliminary data.</text>
</comment>
<dbReference type="PANTHER" id="PTHR31594">
    <property type="entry name" value="AIG1-TYPE G DOMAIN-CONTAINING PROTEIN"/>
    <property type="match status" value="1"/>
</dbReference>
<evidence type="ECO:0000259" key="2">
    <source>
        <dbReference type="Pfam" id="PF21109"/>
    </source>
</evidence>
<dbReference type="PANTHER" id="PTHR31594:SF16">
    <property type="entry name" value="SI:CH211-281L24.3"/>
    <property type="match status" value="1"/>
</dbReference>
<feature type="compositionally biased region" description="Basic residues" evidence="1">
    <location>
        <begin position="86"/>
        <end position="95"/>
    </location>
</feature>
<feature type="region of interest" description="Disordered" evidence="1">
    <location>
        <begin position="84"/>
        <end position="108"/>
    </location>
</feature>
<keyword evidence="4" id="KW-1185">Reference proteome</keyword>
<dbReference type="EMBL" id="JAAKFY010000008">
    <property type="protein sequence ID" value="KAF3853077.1"/>
    <property type="molecule type" value="Genomic_DNA"/>
</dbReference>
<protein>
    <recommendedName>
        <fullName evidence="2">Stonustoxin-like helical domain-containing protein</fullName>
    </recommendedName>
</protein>
<feature type="domain" description="Stonustoxin-like helical" evidence="2">
    <location>
        <begin position="27"/>
        <end position="81"/>
    </location>
</feature>
<gene>
    <name evidence="3" type="ORF">F7725_013765</name>
</gene>
<dbReference type="AlphaFoldDB" id="A0A7J5YX46"/>
<evidence type="ECO:0000313" key="4">
    <source>
        <dbReference type="Proteomes" id="UP000518266"/>
    </source>
</evidence>
<dbReference type="InterPro" id="IPR052090">
    <property type="entry name" value="Cytolytic_pore-forming_toxin"/>
</dbReference>